<dbReference type="SUPFAM" id="SSF53850">
    <property type="entry name" value="Periplasmic binding protein-like II"/>
    <property type="match status" value="1"/>
</dbReference>
<dbReference type="PANTHER" id="PTHR30085">
    <property type="entry name" value="AMINO ACID ABC TRANSPORTER PERMEASE"/>
    <property type="match status" value="1"/>
</dbReference>
<dbReference type="PANTHER" id="PTHR30085:SF6">
    <property type="entry name" value="ABC TRANSPORTER GLUTAMINE-BINDING PROTEIN GLNH"/>
    <property type="match status" value="1"/>
</dbReference>
<dbReference type="OrthoDB" id="7240770at2"/>
<keyword evidence="2" id="KW-0813">Transport</keyword>
<comment type="similarity">
    <text evidence="1">Belongs to the bacterial solute-binding protein 3 family.</text>
</comment>
<evidence type="ECO:0000256" key="1">
    <source>
        <dbReference type="ARBA" id="ARBA00010333"/>
    </source>
</evidence>
<protein>
    <submittedName>
        <fullName evidence="6">Murein transglycosylase</fullName>
    </submittedName>
</protein>
<dbReference type="EMBL" id="LPUX01000040">
    <property type="protein sequence ID" value="OAP45262.1"/>
    <property type="molecule type" value="Genomic_DNA"/>
</dbReference>
<dbReference type="InterPro" id="IPR051455">
    <property type="entry name" value="Bact_solute-bind_prot3"/>
</dbReference>
<dbReference type="Proteomes" id="UP000094025">
    <property type="component" value="Unassembled WGS sequence"/>
</dbReference>
<evidence type="ECO:0000259" key="5">
    <source>
        <dbReference type="SMART" id="SM00062"/>
    </source>
</evidence>
<dbReference type="GO" id="GO:0030288">
    <property type="term" value="C:outer membrane-bounded periplasmic space"/>
    <property type="evidence" value="ECO:0007669"/>
    <property type="project" value="TreeGrafter"/>
</dbReference>
<evidence type="ECO:0000256" key="2">
    <source>
        <dbReference type="ARBA" id="ARBA00022448"/>
    </source>
</evidence>
<dbReference type="GO" id="GO:0005576">
    <property type="term" value="C:extracellular region"/>
    <property type="evidence" value="ECO:0007669"/>
    <property type="project" value="TreeGrafter"/>
</dbReference>
<name>A0A178YD31_9HYPH</name>
<feature type="chain" id="PRO_5008097799" evidence="4">
    <location>
        <begin position="31"/>
        <end position="284"/>
    </location>
</feature>
<evidence type="ECO:0000313" key="7">
    <source>
        <dbReference type="Proteomes" id="UP000094025"/>
    </source>
</evidence>
<reference evidence="6 7" key="1">
    <citation type="journal article" date="2016" name="Int. J. Syst. Evol. Microbiol.">
        <title>Ensifer glycinis sp. nov., an novel rhizobial species associated with Glycine spp.</title>
        <authorList>
            <person name="Yan H."/>
            <person name="Yan J."/>
            <person name="Sui X.H."/>
            <person name="Wang E.T."/>
            <person name="Chen W.X."/>
            <person name="Zhang X.X."/>
            <person name="Chen W.F."/>
        </authorList>
    </citation>
    <scope>NUCLEOTIDE SEQUENCE [LARGE SCALE GENOMIC DNA]</scope>
    <source>
        <strain evidence="6 7">CCBAU 23380</strain>
    </source>
</reference>
<proteinExistence type="inferred from homology"/>
<keyword evidence="7" id="KW-1185">Reference proteome</keyword>
<evidence type="ECO:0000256" key="4">
    <source>
        <dbReference type="SAM" id="SignalP"/>
    </source>
</evidence>
<gene>
    <name evidence="6" type="ORF">AU381_26665</name>
</gene>
<comment type="caution">
    <text evidence="6">The sequence shown here is derived from an EMBL/GenBank/DDBJ whole genome shotgun (WGS) entry which is preliminary data.</text>
</comment>
<evidence type="ECO:0000256" key="3">
    <source>
        <dbReference type="ARBA" id="ARBA00022729"/>
    </source>
</evidence>
<dbReference type="InterPro" id="IPR001638">
    <property type="entry name" value="Solute-binding_3/MltF_N"/>
</dbReference>
<feature type="domain" description="Solute-binding protein family 3/N-terminal" evidence="5">
    <location>
        <begin position="44"/>
        <end position="271"/>
    </location>
</feature>
<keyword evidence="3 4" id="KW-0732">Signal</keyword>
<feature type="signal peptide" evidence="4">
    <location>
        <begin position="1"/>
        <end position="30"/>
    </location>
</feature>
<dbReference type="SMART" id="SM00062">
    <property type="entry name" value="PBPb"/>
    <property type="match status" value="1"/>
</dbReference>
<evidence type="ECO:0000313" key="6">
    <source>
        <dbReference type="EMBL" id="OAP45262.1"/>
    </source>
</evidence>
<dbReference type="AlphaFoldDB" id="A0A178YD31"/>
<accession>A0A178YD31</accession>
<organism evidence="6 7">
    <name type="scientific">Sinorhizobium glycinis</name>
    <dbReference type="NCBI Taxonomy" id="1472378"/>
    <lineage>
        <taxon>Bacteria</taxon>
        <taxon>Pseudomonadati</taxon>
        <taxon>Pseudomonadota</taxon>
        <taxon>Alphaproteobacteria</taxon>
        <taxon>Hyphomicrobiales</taxon>
        <taxon>Rhizobiaceae</taxon>
        <taxon>Sinorhizobium/Ensifer group</taxon>
        <taxon>Sinorhizobium</taxon>
    </lineage>
</organism>
<dbReference type="Gene3D" id="3.40.190.10">
    <property type="entry name" value="Periplasmic binding protein-like II"/>
    <property type="match status" value="2"/>
</dbReference>
<dbReference type="STRING" id="1472378.AU381_26665"/>
<dbReference type="GO" id="GO:0006865">
    <property type="term" value="P:amino acid transport"/>
    <property type="evidence" value="ECO:0007669"/>
    <property type="project" value="TreeGrafter"/>
</dbReference>
<dbReference type="Pfam" id="PF00497">
    <property type="entry name" value="SBP_bac_3"/>
    <property type="match status" value="1"/>
</dbReference>
<sequence length="284" mass="31486">MKMKNGFLSKLRSVFAGALATMVVAGAAHAQETSRLDELLSRGKLIVGVSSESPPFGFVDEKGELVGFDIDIAKLIAKATFGDETKVEFVRQSAAQRWPNAQNGTIDFGAQTTSIYADRAQKVAFTRSYIDGGVVMIVRKDAPFQKLADFNKSDVTIANLTTPTQEERAKRLFPSAQIATFDGIAAQFNAVKLGRAQGAQLDGPVAAWYVKQNPDMRVIEERLTDVVNTGIFMKPGDFRLWQYLDLTVSEMTGGYLFADYSKIYEKWFGTKPLNVKWYLNQPQK</sequence>